<dbReference type="OrthoDB" id="3423889at2"/>
<dbReference type="EMBL" id="VIVR01000001">
    <property type="protein sequence ID" value="TWE15705.1"/>
    <property type="molecule type" value="Genomic_DNA"/>
</dbReference>
<organism evidence="2 3">
    <name type="scientific">Kitasatospora atroaurantiaca</name>
    <dbReference type="NCBI Taxonomy" id="285545"/>
    <lineage>
        <taxon>Bacteria</taxon>
        <taxon>Bacillati</taxon>
        <taxon>Actinomycetota</taxon>
        <taxon>Actinomycetes</taxon>
        <taxon>Kitasatosporales</taxon>
        <taxon>Streptomycetaceae</taxon>
        <taxon>Kitasatospora</taxon>
    </lineage>
</organism>
<dbReference type="SUPFAM" id="SSF52980">
    <property type="entry name" value="Restriction endonuclease-like"/>
    <property type="match status" value="1"/>
</dbReference>
<dbReference type="Proteomes" id="UP000318416">
    <property type="component" value="Unassembled WGS sequence"/>
</dbReference>
<dbReference type="GO" id="GO:0004519">
    <property type="term" value="F:endonuclease activity"/>
    <property type="evidence" value="ECO:0007669"/>
    <property type="project" value="UniProtKB-KW"/>
</dbReference>
<dbReference type="RefSeq" id="WP_145787372.1">
    <property type="nucleotide sequence ID" value="NZ_BAAABR010000004.1"/>
</dbReference>
<keyword evidence="2" id="KW-0255">Endonuclease</keyword>
<dbReference type="InterPro" id="IPR012296">
    <property type="entry name" value="Nuclease_put_TT1808"/>
</dbReference>
<keyword evidence="2" id="KW-0378">Hydrolase</keyword>
<dbReference type="AlphaFoldDB" id="A0A561EJA9"/>
<evidence type="ECO:0000313" key="2">
    <source>
        <dbReference type="EMBL" id="TWE15705.1"/>
    </source>
</evidence>
<dbReference type="Gene3D" id="3.90.1570.10">
    <property type="entry name" value="tt1808, chain A"/>
    <property type="match status" value="1"/>
</dbReference>
<dbReference type="InterPro" id="IPR008538">
    <property type="entry name" value="Uma2"/>
</dbReference>
<protein>
    <submittedName>
        <fullName evidence="2">Putative restriction endonuclease</fullName>
    </submittedName>
</protein>
<dbReference type="CDD" id="cd06260">
    <property type="entry name" value="DUF820-like"/>
    <property type="match status" value="1"/>
</dbReference>
<dbReference type="PANTHER" id="PTHR34107">
    <property type="entry name" value="SLL0198 PROTEIN-RELATED"/>
    <property type="match status" value="1"/>
</dbReference>
<feature type="domain" description="Putative restriction endonuclease" evidence="1">
    <location>
        <begin position="20"/>
        <end position="173"/>
    </location>
</feature>
<name>A0A561EJA9_9ACTN</name>
<comment type="caution">
    <text evidence="2">The sequence shown here is derived from an EMBL/GenBank/DDBJ whole genome shotgun (WGS) entry which is preliminary data.</text>
</comment>
<keyword evidence="3" id="KW-1185">Reference proteome</keyword>
<dbReference type="InterPro" id="IPR011335">
    <property type="entry name" value="Restrct_endonuc-II-like"/>
</dbReference>
<reference evidence="2 3" key="1">
    <citation type="submission" date="2019-06" db="EMBL/GenBank/DDBJ databases">
        <title>Sequencing the genomes of 1000 actinobacteria strains.</title>
        <authorList>
            <person name="Klenk H.-P."/>
        </authorList>
    </citation>
    <scope>NUCLEOTIDE SEQUENCE [LARGE SCALE GENOMIC DNA]</scope>
    <source>
        <strain evidence="2 3">DSM 41649</strain>
    </source>
</reference>
<dbReference type="Pfam" id="PF05685">
    <property type="entry name" value="Uma2"/>
    <property type="match status" value="1"/>
</dbReference>
<accession>A0A561EJA9</accession>
<keyword evidence="2" id="KW-0540">Nuclease</keyword>
<gene>
    <name evidence="2" type="ORF">FB465_0631</name>
</gene>
<evidence type="ECO:0000259" key="1">
    <source>
        <dbReference type="Pfam" id="PF05685"/>
    </source>
</evidence>
<evidence type="ECO:0000313" key="3">
    <source>
        <dbReference type="Proteomes" id="UP000318416"/>
    </source>
</evidence>
<sequence length="186" mass="20767">MDYARMRAVADELAAHAPEDVWATEISGDEIIMMMSPANLHELIVYRLAKHLDRQLEQSTPGLIAHGGADIEDPESGIKRRPDVMVFPESALESGEAVHPRDVTAVVEVVSKSNPENDYEGKMRDYPTMGIPHYLIIDPRNGTGLVLSAPHTTPEGRRYSTRRDFQFGETVQLGVYDIETAEFPTY</sequence>
<proteinExistence type="predicted"/>
<dbReference type="PANTHER" id="PTHR34107:SF2">
    <property type="entry name" value="SLL0888 PROTEIN"/>
    <property type="match status" value="1"/>
</dbReference>